<dbReference type="EMBL" id="JFZB01000006">
    <property type="protein sequence ID" value="KFI28454.1"/>
    <property type="molecule type" value="Genomic_DNA"/>
</dbReference>
<evidence type="ECO:0008006" key="4">
    <source>
        <dbReference type="Google" id="ProtNLM"/>
    </source>
</evidence>
<sequence>MMLCLATGTKVLAFAVSTFTLSWTHSVQRTEWWERWEVTEAGIRPVEARVTSSGAGMEAPEGAVEEADGWHYVPHLPPQHQVFLGASGATVGGWTLCAGDSCQVVGATAGAPLALWSDKDCSHPPETRP</sequence>
<proteinExistence type="predicted"/>
<dbReference type="STRING" id="1105367.CG50_13645"/>
<reference evidence="2 3" key="1">
    <citation type="submission" date="2014-03" db="EMBL/GenBank/DDBJ databases">
        <title>Genome of Paenirhodobacter enshiensis DW2-9.</title>
        <authorList>
            <person name="Wang D."/>
            <person name="Wang G."/>
        </authorList>
    </citation>
    <scope>NUCLEOTIDE SEQUENCE [LARGE SCALE GENOMIC DNA]</scope>
    <source>
        <strain evidence="2 3">DW2-9</strain>
    </source>
</reference>
<dbReference type="OrthoDB" id="5298197at2"/>
<protein>
    <recommendedName>
        <fullName evidence="4">DUF1850 domain-containing protein</fullName>
    </recommendedName>
</protein>
<keyword evidence="3" id="KW-1185">Reference proteome</keyword>
<dbReference type="Pfam" id="PF08905">
    <property type="entry name" value="DUF1850"/>
    <property type="match status" value="1"/>
</dbReference>
<dbReference type="InterPro" id="IPR015001">
    <property type="entry name" value="DUF1850"/>
</dbReference>
<gene>
    <name evidence="2" type="ORF">CG50_13645</name>
</gene>
<accession>A0A086Y2F4</accession>
<feature type="signal peptide" evidence="1">
    <location>
        <begin position="1"/>
        <end position="15"/>
    </location>
</feature>
<feature type="chain" id="PRO_5012158446" description="DUF1850 domain-containing protein" evidence="1">
    <location>
        <begin position="16"/>
        <end position="129"/>
    </location>
</feature>
<keyword evidence="1" id="KW-0732">Signal</keyword>
<dbReference type="AlphaFoldDB" id="A0A086Y2F4"/>
<evidence type="ECO:0000313" key="3">
    <source>
        <dbReference type="Proteomes" id="UP000028824"/>
    </source>
</evidence>
<organism evidence="2 3">
    <name type="scientific">Paenirhodobacter enshiensis</name>
    <dbReference type="NCBI Taxonomy" id="1105367"/>
    <lineage>
        <taxon>Bacteria</taxon>
        <taxon>Pseudomonadati</taxon>
        <taxon>Pseudomonadota</taxon>
        <taxon>Alphaproteobacteria</taxon>
        <taxon>Rhodobacterales</taxon>
        <taxon>Rhodobacter group</taxon>
        <taxon>Paenirhodobacter</taxon>
    </lineage>
</organism>
<evidence type="ECO:0000256" key="1">
    <source>
        <dbReference type="SAM" id="SignalP"/>
    </source>
</evidence>
<dbReference type="Proteomes" id="UP000028824">
    <property type="component" value="Unassembled WGS sequence"/>
</dbReference>
<comment type="caution">
    <text evidence="2">The sequence shown here is derived from an EMBL/GenBank/DDBJ whole genome shotgun (WGS) entry which is preliminary data.</text>
</comment>
<name>A0A086Y2F4_9RHOB</name>
<dbReference type="eggNOG" id="COG4729">
    <property type="taxonomic scope" value="Bacteria"/>
</dbReference>
<evidence type="ECO:0000313" key="2">
    <source>
        <dbReference type="EMBL" id="KFI28454.1"/>
    </source>
</evidence>